<proteinExistence type="predicted"/>
<evidence type="ECO:0000313" key="2">
    <source>
        <dbReference type="WBParaSite" id="L893_g16766.t1"/>
    </source>
</evidence>
<dbReference type="WBParaSite" id="L893_g16766.t1">
    <property type="protein sequence ID" value="L893_g16766.t1"/>
    <property type="gene ID" value="L893_g16766"/>
</dbReference>
<dbReference type="AlphaFoldDB" id="A0A1I7YIN1"/>
<name>A0A1I7YIN1_9BILA</name>
<sequence length="75" mass="8648">MLMNPHVSPRPLKWKIRNYGELVKGEFLFARWTLLRDYSPPDIKELGSGSALLVCFRIGRAPDYLDPLVGRIFES</sequence>
<dbReference type="Proteomes" id="UP000095287">
    <property type="component" value="Unplaced"/>
</dbReference>
<organism evidence="1 2">
    <name type="scientific">Steinernema glaseri</name>
    <dbReference type="NCBI Taxonomy" id="37863"/>
    <lineage>
        <taxon>Eukaryota</taxon>
        <taxon>Metazoa</taxon>
        <taxon>Ecdysozoa</taxon>
        <taxon>Nematoda</taxon>
        <taxon>Chromadorea</taxon>
        <taxon>Rhabditida</taxon>
        <taxon>Tylenchina</taxon>
        <taxon>Panagrolaimomorpha</taxon>
        <taxon>Strongyloidoidea</taxon>
        <taxon>Steinernematidae</taxon>
        <taxon>Steinernema</taxon>
    </lineage>
</organism>
<evidence type="ECO:0000313" key="1">
    <source>
        <dbReference type="Proteomes" id="UP000095287"/>
    </source>
</evidence>
<keyword evidence="1" id="KW-1185">Reference proteome</keyword>
<accession>A0A1I7YIN1</accession>
<protein>
    <submittedName>
        <fullName evidence="2">Pentatricopeptide repeat-containing protein</fullName>
    </submittedName>
</protein>
<reference evidence="2" key="1">
    <citation type="submission" date="2016-11" db="UniProtKB">
        <authorList>
            <consortium name="WormBaseParasite"/>
        </authorList>
    </citation>
    <scope>IDENTIFICATION</scope>
</reference>